<evidence type="ECO:0008006" key="5">
    <source>
        <dbReference type="Google" id="ProtNLM"/>
    </source>
</evidence>
<keyword evidence="2" id="KW-0472">Membrane</keyword>
<evidence type="ECO:0000313" key="4">
    <source>
        <dbReference type="Proteomes" id="UP000198393"/>
    </source>
</evidence>
<evidence type="ECO:0000313" key="3">
    <source>
        <dbReference type="EMBL" id="SNT13900.1"/>
    </source>
</evidence>
<dbReference type="Proteomes" id="UP000198393">
    <property type="component" value="Unassembled WGS sequence"/>
</dbReference>
<feature type="compositionally biased region" description="Basic and acidic residues" evidence="1">
    <location>
        <begin position="213"/>
        <end position="222"/>
    </location>
</feature>
<reference evidence="3 4" key="1">
    <citation type="submission" date="2017-06" db="EMBL/GenBank/DDBJ databases">
        <authorList>
            <person name="Kim H.J."/>
            <person name="Triplett B.A."/>
        </authorList>
    </citation>
    <scope>NUCLEOTIDE SEQUENCE [LARGE SCALE GENOMIC DNA]</scope>
    <source>
        <strain evidence="3 4">DSM 19307</strain>
    </source>
</reference>
<keyword evidence="2" id="KW-0812">Transmembrane</keyword>
<name>A0A239K7G1_EKHLU</name>
<dbReference type="RefSeq" id="WP_089357177.1">
    <property type="nucleotide sequence ID" value="NZ_FZPD01000004.1"/>
</dbReference>
<dbReference type="SUPFAM" id="SSF82185">
    <property type="entry name" value="Histone H3 K4-specific methyltransferase SET7/9 N-terminal domain"/>
    <property type="match status" value="1"/>
</dbReference>
<keyword evidence="2" id="KW-1133">Transmembrane helix</keyword>
<evidence type="ECO:0000256" key="1">
    <source>
        <dbReference type="SAM" id="MobiDB-lite"/>
    </source>
</evidence>
<protein>
    <recommendedName>
        <fullName evidence="5">MORN repeat variant</fullName>
    </recommendedName>
</protein>
<gene>
    <name evidence="3" type="ORF">SAMN05421640_2471</name>
</gene>
<dbReference type="OrthoDB" id="934760at2"/>
<feature type="region of interest" description="Disordered" evidence="1">
    <location>
        <begin position="200"/>
        <end position="222"/>
    </location>
</feature>
<dbReference type="AlphaFoldDB" id="A0A239K7G1"/>
<dbReference type="EMBL" id="FZPD01000004">
    <property type="protein sequence ID" value="SNT13900.1"/>
    <property type="molecule type" value="Genomic_DNA"/>
</dbReference>
<sequence length="222" mass="25501">MIGKSKQEKLSVRIVIFSAAYICHLLLFAQGNQRTQATITQADTLIEFGVTSKEVKVDQLKFYQSFKNFKIHNLQGEYLGKLLDGKYQLIVKNQLLEQGQFSDGLKDGEWKYWYDNGLIRRLEEFENGLLNGDFSEYDQNGQHIMSGTYKNGTLHGKVLRGKTKSIIRFFWLGQEVTEKEFKEKDRSSLSLFLFKITKSLKGSGKTSEDKEETDQNGKKGKS</sequence>
<organism evidence="3 4">
    <name type="scientific">Ekhidna lutea</name>
    <dbReference type="NCBI Taxonomy" id="447679"/>
    <lineage>
        <taxon>Bacteria</taxon>
        <taxon>Pseudomonadati</taxon>
        <taxon>Bacteroidota</taxon>
        <taxon>Cytophagia</taxon>
        <taxon>Cytophagales</taxon>
        <taxon>Reichenbachiellaceae</taxon>
        <taxon>Ekhidna</taxon>
    </lineage>
</organism>
<feature type="transmembrane region" description="Helical" evidence="2">
    <location>
        <begin position="12"/>
        <end position="29"/>
    </location>
</feature>
<dbReference type="Gene3D" id="2.20.110.10">
    <property type="entry name" value="Histone H3 K4-specific methyltransferase SET7/9 N-terminal domain"/>
    <property type="match status" value="1"/>
</dbReference>
<proteinExistence type="predicted"/>
<keyword evidence="4" id="KW-1185">Reference proteome</keyword>
<accession>A0A239K7G1</accession>
<evidence type="ECO:0000256" key="2">
    <source>
        <dbReference type="SAM" id="Phobius"/>
    </source>
</evidence>